<sequence>MNDFEQKLLQNGFSAKDIRKLNEILTRDENKSDTLQSLIQELSKRFWAGIISMLIILSVFIYGIAKGHKESLISYAIVLIIGAIIVYFVIPMNLAWKAHRFASNSKS</sequence>
<dbReference type="Proteomes" id="UP000199187">
    <property type="component" value="Unassembled WGS sequence"/>
</dbReference>
<proteinExistence type="predicted"/>
<dbReference type="EMBL" id="FPAU01000004">
    <property type="protein sequence ID" value="SFU02577.1"/>
    <property type="molecule type" value="Genomic_DNA"/>
</dbReference>
<keyword evidence="1" id="KW-1133">Transmembrane helix</keyword>
<keyword evidence="1" id="KW-0812">Transmembrane</keyword>
<evidence type="ECO:0000313" key="3">
    <source>
        <dbReference type="Proteomes" id="UP000199187"/>
    </source>
</evidence>
<gene>
    <name evidence="2" type="ORF">SAMN05192562_10411</name>
</gene>
<keyword evidence="1" id="KW-0472">Membrane</keyword>
<name>A0A1I7CSZ6_9ENTR</name>
<feature type="transmembrane region" description="Helical" evidence="1">
    <location>
        <begin position="46"/>
        <end position="65"/>
    </location>
</feature>
<protein>
    <submittedName>
        <fullName evidence="2">Uncharacterized protein</fullName>
    </submittedName>
</protein>
<evidence type="ECO:0000313" key="2">
    <source>
        <dbReference type="EMBL" id="SFU02577.1"/>
    </source>
</evidence>
<dbReference type="OrthoDB" id="6631058at2"/>
<evidence type="ECO:0000256" key="1">
    <source>
        <dbReference type="SAM" id="Phobius"/>
    </source>
</evidence>
<organism evidence="2 3">
    <name type="scientific">Kosakonia arachidis</name>
    <dbReference type="NCBI Taxonomy" id="551989"/>
    <lineage>
        <taxon>Bacteria</taxon>
        <taxon>Pseudomonadati</taxon>
        <taxon>Pseudomonadota</taxon>
        <taxon>Gammaproteobacteria</taxon>
        <taxon>Enterobacterales</taxon>
        <taxon>Enterobacteriaceae</taxon>
        <taxon>Kosakonia</taxon>
    </lineage>
</organism>
<reference evidence="3" key="1">
    <citation type="submission" date="2016-10" db="EMBL/GenBank/DDBJ databases">
        <authorList>
            <person name="Varghese N."/>
            <person name="Submissions S."/>
        </authorList>
    </citation>
    <scope>NUCLEOTIDE SEQUENCE [LARGE SCALE GENOMIC DNA]</scope>
    <source>
        <strain evidence="3">Ah-143</strain>
    </source>
</reference>
<keyword evidence="3" id="KW-1185">Reference proteome</keyword>
<dbReference type="AlphaFoldDB" id="A0A1I7CSZ6"/>
<dbReference type="RefSeq" id="WP_041455851.1">
    <property type="nucleotide sequence ID" value="NZ_CP045300.1"/>
</dbReference>
<accession>A0A1I7CSZ6</accession>
<feature type="transmembrane region" description="Helical" evidence="1">
    <location>
        <begin position="71"/>
        <end position="90"/>
    </location>
</feature>